<protein>
    <submittedName>
        <fullName evidence="2">Uncharacterized protein</fullName>
    </submittedName>
</protein>
<feature type="region of interest" description="Disordered" evidence="1">
    <location>
        <begin position="16"/>
        <end position="120"/>
    </location>
</feature>
<organism evidence="2 3">
    <name type="scientific">Acanthochromis polyacanthus</name>
    <name type="common">spiny chromis</name>
    <dbReference type="NCBI Taxonomy" id="80966"/>
    <lineage>
        <taxon>Eukaryota</taxon>
        <taxon>Metazoa</taxon>
        <taxon>Chordata</taxon>
        <taxon>Craniata</taxon>
        <taxon>Vertebrata</taxon>
        <taxon>Euteleostomi</taxon>
        <taxon>Actinopterygii</taxon>
        <taxon>Neopterygii</taxon>
        <taxon>Teleostei</taxon>
        <taxon>Neoteleostei</taxon>
        <taxon>Acanthomorphata</taxon>
        <taxon>Ovalentaria</taxon>
        <taxon>Pomacentridae</taxon>
        <taxon>Acanthochromis</taxon>
    </lineage>
</organism>
<dbReference type="Ensembl" id="ENSAPOT00000033135.1">
    <property type="protein sequence ID" value="ENSAPOP00000031100.1"/>
    <property type="gene ID" value="ENSAPOG00000018116.1"/>
</dbReference>
<reference evidence="2" key="1">
    <citation type="submission" date="2025-08" db="UniProtKB">
        <authorList>
            <consortium name="Ensembl"/>
        </authorList>
    </citation>
    <scope>IDENTIFICATION</scope>
</reference>
<evidence type="ECO:0000313" key="3">
    <source>
        <dbReference type="Proteomes" id="UP000257200"/>
    </source>
</evidence>
<accession>A0A3Q1HTF8</accession>
<evidence type="ECO:0000256" key="1">
    <source>
        <dbReference type="SAM" id="MobiDB-lite"/>
    </source>
</evidence>
<keyword evidence="3" id="KW-1185">Reference proteome</keyword>
<dbReference type="InParanoid" id="A0A3Q1HTF8"/>
<name>A0A3Q1HTF8_9TELE</name>
<dbReference type="Proteomes" id="UP000257200">
    <property type="component" value="Unplaced"/>
</dbReference>
<sequence>MLAFSCCQTPAFISIKSPETAYSSLPAIRNRSGGGNPPGTFDLTALPSTSQTEQEPQPEPKPEPQTKKEPEPQPKTAQEPEPKPESVPEPEPKQVPEPEPKQVPEREPELPDLLQNGCPQTNCDIKVAQSINGACF</sequence>
<reference evidence="2" key="2">
    <citation type="submission" date="2025-09" db="UniProtKB">
        <authorList>
            <consortium name="Ensembl"/>
        </authorList>
    </citation>
    <scope>IDENTIFICATION</scope>
</reference>
<dbReference type="STRING" id="80966.ENSAPOP00000031100"/>
<proteinExistence type="predicted"/>
<evidence type="ECO:0000313" key="2">
    <source>
        <dbReference type="Ensembl" id="ENSAPOP00000031100.1"/>
    </source>
</evidence>
<dbReference type="GeneTree" id="ENSGT00940000179877"/>
<dbReference type="AlphaFoldDB" id="A0A3Q1HTF8"/>
<feature type="compositionally biased region" description="Basic and acidic residues" evidence="1">
    <location>
        <begin position="58"/>
        <end position="109"/>
    </location>
</feature>